<reference evidence="10" key="3">
    <citation type="submission" date="2025-09" db="UniProtKB">
        <authorList>
            <consortium name="Ensembl"/>
        </authorList>
    </citation>
    <scope>IDENTIFICATION</scope>
</reference>
<evidence type="ECO:0000256" key="2">
    <source>
        <dbReference type="ARBA" id="ARBA00022553"/>
    </source>
</evidence>
<accession>A0A452I1T0</accession>
<dbReference type="AlphaFoldDB" id="A0A452I1T0"/>
<keyword evidence="4" id="KW-0653">Protein transport</keyword>
<dbReference type="FunFam" id="1.20.5.4880:FF:000001">
    <property type="entry name" value="Guanine nucleotide exchange factor for Rab-3A"/>
    <property type="match status" value="1"/>
</dbReference>
<evidence type="ECO:0000256" key="7">
    <source>
        <dbReference type="SAM" id="Coils"/>
    </source>
</evidence>
<proteinExistence type="inferred from homology"/>
<keyword evidence="3" id="KW-0344">Guanine-nucleotide releasing factor</keyword>
<dbReference type="GO" id="GO:0015031">
    <property type="term" value="P:protein transport"/>
    <property type="evidence" value="ECO:0007669"/>
    <property type="project" value="UniProtKB-KW"/>
</dbReference>
<keyword evidence="1" id="KW-0813">Transport</keyword>
<feature type="compositionally biased region" description="Polar residues" evidence="8">
    <location>
        <begin position="59"/>
        <end position="72"/>
    </location>
</feature>
<evidence type="ECO:0000256" key="8">
    <source>
        <dbReference type="SAM" id="MobiDB-lite"/>
    </source>
</evidence>
<dbReference type="InterPro" id="IPR040351">
    <property type="entry name" value="RAB3IL/RAB3IP/Sec2"/>
</dbReference>
<dbReference type="Pfam" id="PF25555">
    <property type="entry name" value="RAB3A-like_C"/>
    <property type="match status" value="1"/>
</dbReference>
<evidence type="ECO:0000256" key="3">
    <source>
        <dbReference type="ARBA" id="ARBA00022658"/>
    </source>
</evidence>
<dbReference type="GO" id="GO:0005085">
    <property type="term" value="F:guanyl-nucleotide exchange factor activity"/>
    <property type="evidence" value="ECO:0007669"/>
    <property type="project" value="UniProtKB-KW"/>
</dbReference>
<reference evidence="10" key="2">
    <citation type="submission" date="2025-08" db="UniProtKB">
        <authorList>
            <consortium name="Ensembl"/>
        </authorList>
    </citation>
    <scope>IDENTIFICATION</scope>
</reference>
<comment type="similarity">
    <text evidence="6">Belongs to the SEC2 family.</text>
</comment>
<evidence type="ECO:0000256" key="1">
    <source>
        <dbReference type="ARBA" id="ARBA00022448"/>
    </source>
</evidence>
<evidence type="ECO:0000259" key="9">
    <source>
        <dbReference type="Pfam" id="PF06428"/>
    </source>
</evidence>
<feature type="compositionally biased region" description="Polar residues" evidence="8">
    <location>
        <begin position="1"/>
        <end position="10"/>
    </location>
</feature>
<reference evidence="11" key="1">
    <citation type="journal article" date="2017" name="PLoS ONE">
        <title>The Agassiz's desert tortoise genome provides a resource for the conservation of a threatened species.</title>
        <authorList>
            <person name="Tollis M."/>
            <person name="DeNardo D.F."/>
            <person name="Cornelius J.A."/>
            <person name="Dolby G.A."/>
            <person name="Edwards T."/>
            <person name="Henen B.T."/>
            <person name="Karl A.E."/>
            <person name="Murphy R.W."/>
            <person name="Kusumi K."/>
        </authorList>
    </citation>
    <scope>NUCLEOTIDE SEQUENCE [LARGE SCALE GENOMIC DNA]</scope>
</reference>
<protein>
    <recommendedName>
        <fullName evidence="9">GDP/GTP exchange factor Sec2 N-terminal domain-containing protein</fullName>
    </recommendedName>
</protein>
<dbReference type="Pfam" id="PF06428">
    <property type="entry name" value="Sec2p"/>
    <property type="match status" value="1"/>
</dbReference>
<feature type="domain" description="GDP/GTP exchange factor Sec2 N-terminal" evidence="9">
    <location>
        <begin position="60"/>
        <end position="162"/>
    </location>
</feature>
<keyword evidence="5 7" id="KW-0175">Coiled coil</keyword>
<dbReference type="GO" id="GO:0070319">
    <property type="term" value="C:Golgi to plasma membrane transport vesicle"/>
    <property type="evidence" value="ECO:0007669"/>
    <property type="project" value="TreeGrafter"/>
</dbReference>
<dbReference type="PANTHER" id="PTHR14430">
    <property type="entry name" value="RABIN3-RELATED"/>
    <property type="match status" value="1"/>
</dbReference>
<name>A0A452I1T0_9SAUR</name>
<dbReference type="Ensembl" id="ENSGAGT00000024422.1">
    <property type="protein sequence ID" value="ENSGAGP00000021440.1"/>
    <property type="gene ID" value="ENSGAGG00000015744.1"/>
</dbReference>
<dbReference type="InterPro" id="IPR009449">
    <property type="entry name" value="Sec2_N"/>
</dbReference>
<dbReference type="Proteomes" id="UP000291020">
    <property type="component" value="Unassembled WGS sequence"/>
</dbReference>
<dbReference type="Gene3D" id="1.20.5.4880">
    <property type="match status" value="1"/>
</dbReference>
<dbReference type="SUPFAM" id="SSF144284">
    <property type="entry name" value="Sec2 N-terminal region"/>
    <property type="match status" value="1"/>
</dbReference>
<evidence type="ECO:0000256" key="5">
    <source>
        <dbReference type="ARBA" id="ARBA00023054"/>
    </source>
</evidence>
<dbReference type="CDD" id="cd21069">
    <property type="entry name" value="Rab11BD_RAB3IL1"/>
    <property type="match status" value="1"/>
</dbReference>
<evidence type="ECO:0000256" key="4">
    <source>
        <dbReference type="ARBA" id="ARBA00022927"/>
    </source>
</evidence>
<evidence type="ECO:0000313" key="11">
    <source>
        <dbReference type="Proteomes" id="UP000291020"/>
    </source>
</evidence>
<dbReference type="PANTHER" id="PTHR14430:SF5">
    <property type="entry name" value="GUANINE NUCLEOTIDE EXCHANGE FACTOR FOR RAB-3A"/>
    <property type="match status" value="1"/>
</dbReference>
<organism evidence="10 11">
    <name type="scientific">Gopherus agassizii</name>
    <name type="common">Agassiz's desert tortoise</name>
    <dbReference type="NCBI Taxonomy" id="38772"/>
    <lineage>
        <taxon>Eukaryota</taxon>
        <taxon>Metazoa</taxon>
        <taxon>Chordata</taxon>
        <taxon>Craniata</taxon>
        <taxon>Vertebrata</taxon>
        <taxon>Euteleostomi</taxon>
        <taxon>Archelosauria</taxon>
        <taxon>Testudinata</taxon>
        <taxon>Testudines</taxon>
        <taxon>Cryptodira</taxon>
        <taxon>Durocryptodira</taxon>
        <taxon>Testudinoidea</taxon>
        <taxon>Testudinidae</taxon>
        <taxon>Gopherus</taxon>
    </lineage>
</organism>
<dbReference type="GO" id="GO:0006887">
    <property type="term" value="P:exocytosis"/>
    <property type="evidence" value="ECO:0007669"/>
    <property type="project" value="TreeGrafter"/>
</dbReference>
<evidence type="ECO:0000313" key="10">
    <source>
        <dbReference type="Ensembl" id="ENSGAGP00000021440.1"/>
    </source>
</evidence>
<evidence type="ECO:0000256" key="6">
    <source>
        <dbReference type="ARBA" id="ARBA00025794"/>
    </source>
</evidence>
<keyword evidence="11" id="KW-1185">Reference proteome</keyword>
<feature type="coiled-coil region" evidence="7">
    <location>
        <begin position="80"/>
        <end position="164"/>
    </location>
</feature>
<sequence>MFHTLVSPSQAPFKEDSQQLQKQPVVGQWKPLASSSSGKELPQLDPHCREAGGGDDDQSTAQRNVSRLRSSSVEIREKGSEFLKEELHRAQKELKLKDEECERLSKVREQLEQELEELTASLFEEAHKMVRDANTKQAASEKQLREARGKIDMLQAEVTALKTLVITSTPSSPNRELHPQLQSPSKAVFRKGHGRNKSASSTVVTATSQSLPLEPVSNECKEFGVPTLLSLLLCIVPGKAIHITYEPGWQALVADPSSSSSLRQVDSILFAEFQAWKESPTLEKSCSFLERIFREDVGPCLDFTKQELSELVREAVEQNTLTIEPVAIQALPVVKVSAMECGGPKKCALSGLSRACKHRIKLGDSGNYYYISPSCRARITAVCNFFTYIRYIQQGLVRQDVELMYWEIMRLRREMSMAKLGFYPSAM</sequence>
<keyword evidence="2" id="KW-0597">Phosphoprotein</keyword>
<feature type="region of interest" description="Disordered" evidence="8">
    <location>
        <begin position="1"/>
        <end position="72"/>
    </location>
</feature>